<keyword evidence="3" id="KW-1185">Reference proteome</keyword>
<protein>
    <submittedName>
        <fullName evidence="2">Helix-hairpin-helix domain-containing protein</fullName>
    </submittedName>
</protein>
<accession>A0A369WLR1</accession>
<organism evidence="2 3">
    <name type="scientific">Motiliproteus coralliicola</name>
    <dbReference type="NCBI Taxonomy" id="2283196"/>
    <lineage>
        <taxon>Bacteria</taxon>
        <taxon>Pseudomonadati</taxon>
        <taxon>Pseudomonadota</taxon>
        <taxon>Gammaproteobacteria</taxon>
        <taxon>Oceanospirillales</taxon>
        <taxon>Oceanospirillaceae</taxon>
        <taxon>Motiliproteus</taxon>
    </lineage>
</organism>
<dbReference type="AlphaFoldDB" id="A0A369WLR1"/>
<dbReference type="InterPro" id="IPR010994">
    <property type="entry name" value="RuvA_2-like"/>
</dbReference>
<dbReference type="GO" id="GO:0015628">
    <property type="term" value="P:protein secretion by the type II secretion system"/>
    <property type="evidence" value="ECO:0007669"/>
    <property type="project" value="TreeGrafter"/>
</dbReference>
<dbReference type="Pfam" id="PF12836">
    <property type="entry name" value="HHH_3"/>
    <property type="match status" value="1"/>
</dbReference>
<comment type="caution">
    <text evidence="2">The sequence shown here is derived from an EMBL/GenBank/DDBJ whole genome shotgun (WGS) entry which is preliminary data.</text>
</comment>
<feature type="chain" id="PRO_5016977996" evidence="1">
    <location>
        <begin position="34"/>
        <end position="103"/>
    </location>
</feature>
<evidence type="ECO:0000313" key="2">
    <source>
        <dbReference type="EMBL" id="RDE23008.1"/>
    </source>
</evidence>
<feature type="signal peptide" evidence="1">
    <location>
        <begin position="1"/>
        <end position="33"/>
    </location>
</feature>
<dbReference type="EMBL" id="QQOH01000002">
    <property type="protein sequence ID" value="RDE23008.1"/>
    <property type="molecule type" value="Genomic_DNA"/>
</dbReference>
<dbReference type="InterPro" id="IPR004509">
    <property type="entry name" value="Competence_ComEA_HhH"/>
</dbReference>
<evidence type="ECO:0000256" key="1">
    <source>
        <dbReference type="SAM" id="SignalP"/>
    </source>
</evidence>
<dbReference type="NCBIfam" id="TIGR00426">
    <property type="entry name" value="competence protein ComEA helix-hairpin-helix repeat region"/>
    <property type="match status" value="1"/>
</dbReference>
<gene>
    <name evidence="2" type="ORF">DV711_10710</name>
</gene>
<dbReference type="Gene3D" id="1.10.150.280">
    <property type="entry name" value="AF1531-like domain"/>
    <property type="match status" value="1"/>
</dbReference>
<sequence length="103" mass="11237">MRHQYSLRRVIMLQGLKCCLLALLLALSLPASAALDLNSATAEQLAEQLQGIGMAKAQEIVRYRQDNGPFASVEQLVEVKGIGTVLLEKNRQHLTVELPAAAK</sequence>
<dbReference type="OrthoDB" id="7510573at2"/>
<evidence type="ECO:0000313" key="3">
    <source>
        <dbReference type="Proteomes" id="UP000253769"/>
    </source>
</evidence>
<dbReference type="PANTHER" id="PTHR21180:SF32">
    <property type="entry name" value="ENDONUCLEASE_EXONUCLEASE_PHOSPHATASE FAMILY DOMAIN-CONTAINING PROTEIN 1"/>
    <property type="match status" value="1"/>
</dbReference>
<dbReference type="Proteomes" id="UP000253769">
    <property type="component" value="Unassembled WGS sequence"/>
</dbReference>
<proteinExistence type="predicted"/>
<keyword evidence="1" id="KW-0732">Signal</keyword>
<dbReference type="GO" id="GO:0015627">
    <property type="term" value="C:type II protein secretion system complex"/>
    <property type="evidence" value="ECO:0007669"/>
    <property type="project" value="TreeGrafter"/>
</dbReference>
<reference evidence="2 3" key="1">
    <citation type="submission" date="2018-07" db="EMBL/GenBank/DDBJ databases">
        <title>Motiliproteus coralliicola sp. nov., a bacterium isolated from Coral.</title>
        <authorList>
            <person name="Wang G."/>
        </authorList>
    </citation>
    <scope>NUCLEOTIDE SEQUENCE [LARGE SCALE GENOMIC DNA]</scope>
    <source>
        <strain evidence="2 3">C34</strain>
    </source>
</reference>
<dbReference type="PANTHER" id="PTHR21180">
    <property type="entry name" value="ENDONUCLEASE/EXONUCLEASE/PHOSPHATASE FAMILY DOMAIN-CONTAINING PROTEIN 1"/>
    <property type="match status" value="1"/>
</dbReference>
<name>A0A369WLR1_9GAMM</name>
<dbReference type="SUPFAM" id="SSF47781">
    <property type="entry name" value="RuvA domain 2-like"/>
    <property type="match status" value="1"/>
</dbReference>
<dbReference type="InterPro" id="IPR051675">
    <property type="entry name" value="Endo/Exo/Phosphatase_dom_1"/>
</dbReference>